<keyword evidence="5" id="KW-1185">Reference proteome</keyword>
<reference evidence="4 5" key="1">
    <citation type="submission" date="2019-06" db="EMBL/GenBank/DDBJ databases">
        <title>Sequencing the genomes of 1000 actinobacteria strains.</title>
        <authorList>
            <person name="Klenk H.-P."/>
        </authorList>
    </citation>
    <scope>NUCLEOTIDE SEQUENCE [LARGE SCALE GENOMIC DNA]</scope>
    <source>
        <strain evidence="4 5">DSM 43866</strain>
    </source>
</reference>
<comment type="caution">
    <text evidence="4">The sequence shown here is derived from an EMBL/GenBank/DDBJ whole genome shotgun (WGS) entry which is preliminary data.</text>
</comment>
<dbReference type="GO" id="GO:0043856">
    <property type="term" value="F:anti-sigma factor antagonist activity"/>
    <property type="evidence" value="ECO:0007669"/>
    <property type="project" value="InterPro"/>
</dbReference>
<feature type="domain" description="STAS" evidence="3">
    <location>
        <begin position="6"/>
        <end position="115"/>
    </location>
</feature>
<dbReference type="PROSITE" id="PS50801">
    <property type="entry name" value="STAS"/>
    <property type="match status" value="1"/>
</dbReference>
<dbReference type="CDD" id="cd07043">
    <property type="entry name" value="STAS_anti-anti-sigma_factors"/>
    <property type="match status" value="1"/>
</dbReference>
<gene>
    <name evidence="4" type="ORF">FHX34_102982</name>
</gene>
<dbReference type="Proteomes" id="UP000320239">
    <property type="component" value="Unassembled WGS sequence"/>
</dbReference>
<dbReference type="InterPro" id="IPR002645">
    <property type="entry name" value="STAS_dom"/>
</dbReference>
<organism evidence="4 5">
    <name type="scientific">Actinoplanes teichomyceticus</name>
    <dbReference type="NCBI Taxonomy" id="1867"/>
    <lineage>
        <taxon>Bacteria</taxon>
        <taxon>Bacillati</taxon>
        <taxon>Actinomycetota</taxon>
        <taxon>Actinomycetes</taxon>
        <taxon>Micromonosporales</taxon>
        <taxon>Micromonosporaceae</taxon>
        <taxon>Actinoplanes</taxon>
    </lineage>
</organism>
<evidence type="ECO:0000259" key="3">
    <source>
        <dbReference type="PROSITE" id="PS50801"/>
    </source>
</evidence>
<name>A0A561WKM4_ACTTI</name>
<dbReference type="PANTHER" id="PTHR33495">
    <property type="entry name" value="ANTI-SIGMA FACTOR ANTAGONIST TM_1081-RELATED-RELATED"/>
    <property type="match status" value="1"/>
</dbReference>
<dbReference type="NCBIfam" id="TIGR00377">
    <property type="entry name" value="ant_ant_sig"/>
    <property type="match status" value="1"/>
</dbReference>
<dbReference type="Gene3D" id="3.30.750.24">
    <property type="entry name" value="STAS domain"/>
    <property type="match status" value="1"/>
</dbReference>
<dbReference type="SUPFAM" id="SSF52091">
    <property type="entry name" value="SpoIIaa-like"/>
    <property type="match status" value="1"/>
</dbReference>
<dbReference type="AlphaFoldDB" id="A0A561WKM4"/>
<evidence type="ECO:0000313" key="4">
    <source>
        <dbReference type="EMBL" id="TWG24426.1"/>
    </source>
</evidence>
<protein>
    <recommendedName>
        <fullName evidence="2">Anti-sigma factor antagonist</fullName>
    </recommendedName>
</protein>
<dbReference type="InterPro" id="IPR036513">
    <property type="entry name" value="STAS_dom_sf"/>
</dbReference>
<dbReference type="Pfam" id="PF01740">
    <property type="entry name" value="STAS"/>
    <property type="match status" value="1"/>
</dbReference>
<accession>A0A561WKM4</accession>
<evidence type="ECO:0000313" key="5">
    <source>
        <dbReference type="Proteomes" id="UP000320239"/>
    </source>
</evidence>
<dbReference type="EMBL" id="VIWY01000002">
    <property type="protein sequence ID" value="TWG24426.1"/>
    <property type="molecule type" value="Genomic_DNA"/>
</dbReference>
<dbReference type="RefSeq" id="WP_122977541.1">
    <property type="nucleotide sequence ID" value="NZ_BOMX01000072.1"/>
</dbReference>
<dbReference type="OrthoDB" id="4827422at2"/>
<evidence type="ECO:0000256" key="1">
    <source>
        <dbReference type="ARBA" id="ARBA00009013"/>
    </source>
</evidence>
<evidence type="ECO:0000256" key="2">
    <source>
        <dbReference type="RuleBase" id="RU003749"/>
    </source>
</evidence>
<proteinExistence type="inferred from homology"/>
<dbReference type="InterPro" id="IPR003658">
    <property type="entry name" value="Anti-sigma_ant"/>
</dbReference>
<dbReference type="PANTHER" id="PTHR33495:SF2">
    <property type="entry name" value="ANTI-SIGMA FACTOR ANTAGONIST TM_1081-RELATED"/>
    <property type="match status" value="1"/>
</dbReference>
<sequence>MDEPLTVTTTAANEHIAVLAAAGEIDHDSRRVLSDAAERAIRRGCRRIVIDLTDVTFCDSGGLSLFVQLHKTTGALGGQLRLAGVQYLVAAAIQATNLDRLLLLHPTVDEAVAAALRH</sequence>
<comment type="similarity">
    <text evidence="1 2">Belongs to the anti-sigma-factor antagonist family.</text>
</comment>